<dbReference type="NCBIfam" id="TIGR02898">
    <property type="entry name" value="spore_YhcN_YlaJ"/>
    <property type="match status" value="1"/>
</dbReference>
<sequence length="172" mass="19537">MKLKLFVMSVLAVFLVTGCAGDQEAQDRGLDMNTQSIRNDSNMDSTRITNTNNTNRQNDDDRMEVADEAADKVTDLEEVSQANVIVTDRNAYVAAVLNNDRENQNLSRDVENKISKAVKEADNQIRNVYVSTNPEFVDRMTGYGDRINRGEPVEGFFDEFTEMVRRVFPTER</sequence>
<dbReference type="InterPro" id="IPR019076">
    <property type="entry name" value="Spore_lipoprot_YhcN/YlaJ-like"/>
</dbReference>
<organism evidence="3 4">
    <name type="scientific">Cytobacillus spartinae</name>
    <dbReference type="NCBI Taxonomy" id="3299023"/>
    <lineage>
        <taxon>Bacteria</taxon>
        <taxon>Bacillati</taxon>
        <taxon>Bacillota</taxon>
        <taxon>Bacilli</taxon>
        <taxon>Bacillales</taxon>
        <taxon>Bacillaceae</taxon>
        <taxon>Cytobacillus</taxon>
    </lineage>
</organism>
<gene>
    <name evidence="3" type="ORF">ACFYKX_19035</name>
</gene>
<name>A0ABW6KEL0_9BACI</name>
<feature type="region of interest" description="Disordered" evidence="1">
    <location>
        <begin position="30"/>
        <end position="59"/>
    </location>
</feature>
<feature type="compositionally biased region" description="Low complexity" evidence="1">
    <location>
        <begin position="44"/>
        <end position="56"/>
    </location>
</feature>
<feature type="compositionally biased region" description="Polar residues" evidence="1">
    <location>
        <begin position="32"/>
        <end position="43"/>
    </location>
</feature>
<reference evidence="3 4" key="1">
    <citation type="submission" date="2024-08" db="EMBL/GenBank/DDBJ databases">
        <title>Two novel Cytobacillus novel species.</title>
        <authorList>
            <person name="Liu G."/>
        </authorList>
    </citation>
    <scope>NUCLEOTIDE SEQUENCE [LARGE SCALE GENOMIC DNA]</scope>
    <source>
        <strain evidence="3 4">FJAT-54145</strain>
    </source>
</reference>
<feature type="chain" id="PRO_5047384649" evidence="2">
    <location>
        <begin position="21"/>
        <end position="172"/>
    </location>
</feature>
<dbReference type="InterPro" id="IPR014247">
    <property type="entry name" value="Spore_lipoprot_YhcN/YlaJ"/>
</dbReference>
<keyword evidence="4" id="KW-1185">Reference proteome</keyword>
<dbReference type="Pfam" id="PF09580">
    <property type="entry name" value="Spore_YhcN_YlaJ"/>
    <property type="match status" value="1"/>
</dbReference>
<dbReference type="EMBL" id="JBIACK010000011">
    <property type="protein sequence ID" value="MFE8702700.1"/>
    <property type="molecule type" value="Genomic_DNA"/>
</dbReference>
<evidence type="ECO:0000256" key="1">
    <source>
        <dbReference type="SAM" id="MobiDB-lite"/>
    </source>
</evidence>
<proteinExistence type="predicted"/>
<feature type="signal peptide" evidence="2">
    <location>
        <begin position="1"/>
        <end position="20"/>
    </location>
</feature>
<protein>
    <submittedName>
        <fullName evidence="3">YhcN/YlaJ family sporulation lipoprotein</fullName>
    </submittedName>
</protein>
<keyword evidence="2" id="KW-0732">Signal</keyword>
<accession>A0ABW6KEL0</accession>
<evidence type="ECO:0000256" key="2">
    <source>
        <dbReference type="SAM" id="SignalP"/>
    </source>
</evidence>
<dbReference type="RefSeq" id="WP_389362664.1">
    <property type="nucleotide sequence ID" value="NZ_JBIACK010000011.1"/>
</dbReference>
<evidence type="ECO:0000313" key="3">
    <source>
        <dbReference type="EMBL" id="MFE8702700.1"/>
    </source>
</evidence>
<dbReference type="Proteomes" id="UP001601059">
    <property type="component" value="Unassembled WGS sequence"/>
</dbReference>
<dbReference type="PROSITE" id="PS51257">
    <property type="entry name" value="PROKAR_LIPOPROTEIN"/>
    <property type="match status" value="1"/>
</dbReference>
<keyword evidence="3" id="KW-0449">Lipoprotein</keyword>
<evidence type="ECO:0000313" key="4">
    <source>
        <dbReference type="Proteomes" id="UP001601059"/>
    </source>
</evidence>
<comment type="caution">
    <text evidence="3">The sequence shown here is derived from an EMBL/GenBank/DDBJ whole genome shotgun (WGS) entry which is preliminary data.</text>
</comment>